<proteinExistence type="predicted"/>
<protein>
    <submittedName>
        <fullName evidence="3">Membrane-associated protein, putative</fullName>
    </submittedName>
</protein>
<dbReference type="Proteomes" id="UP000051952">
    <property type="component" value="Unassembled WGS sequence"/>
</dbReference>
<evidence type="ECO:0000313" key="3">
    <source>
        <dbReference type="EMBL" id="CUG75371.1"/>
    </source>
</evidence>
<dbReference type="AlphaFoldDB" id="A0A0S4J3X7"/>
<name>A0A0S4J3X7_BODSA</name>
<feature type="compositionally biased region" description="Polar residues" evidence="1">
    <location>
        <begin position="43"/>
        <end position="56"/>
    </location>
</feature>
<keyword evidence="2" id="KW-0472">Membrane</keyword>
<feature type="compositionally biased region" description="Low complexity" evidence="1">
    <location>
        <begin position="61"/>
        <end position="79"/>
    </location>
</feature>
<feature type="compositionally biased region" description="Polar residues" evidence="1">
    <location>
        <begin position="446"/>
        <end position="455"/>
    </location>
</feature>
<sequence length="738" mass="80051">MTVSFSFCSGWAIASRACTALGVLGIVLTGVIVLWPNTTAMKSTQLRTASSPNTEDATLFSAEPSSAHEQSSEQQQQPEELWRPQFVLPNSERIASACRKLPGTIRDAASTIRRWSLQNCQSKSTAHRYHMQYARALLPHRLDATSSTIIVSSSSSSSNHSRPLVNILQVGLHCDTSCPATTSKLFQQFMGGPAVTSYAFVEPNIKRCKEKYQRGKISRQLERNIDERLCALRGAVLASSSRVADDCGRRFGPFNLVVEGRSLSHAETTASMRFWLNRSTTKSGLLPGGVLLVEGLHFSTLRSLHSTAGVPLPSPQSHPTVLGATPTSYALRLLCCKLVGMFCAHDPPAGPQHSIQSFVHNVAEVVLGPESVAIRTALEEVSPKKNKASTIEGTQPMSTNGGAAAGATPPPCTIVDDVSFALGSASLLFPETARLQQKQQHDHHPSATSATNVNSPPVAVLSKPARIFVVYTDKWYPHIESSKARGEEESNDSNLHHHLLAHECPIARGGTGINTTQQQHHHSSATHSYFVERFGVHGYSVVEGCLSRRCNAKCILDSLLSSFDLIWVVVPENTQDKSTFDLQRQIVEILTSWKVATSTILKVGGVVALDGFQSRQRRASSSSLETSSSSSPPVISDVREPLLQFLLDTSMRLVSSGPKKWWGGGSFSSSSSSQTSRTASSSPPSGKRHHFPWVLSKPAYQNALVALHYVGDISIGTRGTLFLRKMDAANRRVMNLGD</sequence>
<feature type="region of interest" description="Disordered" evidence="1">
    <location>
        <begin position="385"/>
        <end position="405"/>
    </location>
</feature>
<feature type="region of interest" description="Disordered" evidence="1">
    <location>
        <begin position="434"/>
        <end position="456"/>
    </location>
</feature>
<keyword evidence="2" id="KW-0812">Transmembrane</keyword>
<evidence type="ECO:0000313" key="4">
    <source>
        <dbReference type="Proteomes" id="UP000051952"/>
    </source>
</evidence>
<feature type="region of interest" description="Disordered" evidence="1">
    <location>
        <begin position="663"/>
        <end position="688"/>
    </location>
</feature>
<accession>A0A0S4J3X7</accession>
<feature type="region of interest" description="Disordered" evidence="1">
    <location>
        <begin position="43"/>
        <end position="79"/>
    </location>
</feature>
<keyword evidence="4" id="KW-1185">Reference proteome</keyword>
<feature type="transmembrane region" description="Helical" evidence="2">
    <location>
        <begin position="12"/>
        <end position="35"/>
    </location>
</feature>
<dbReference type="EMBL" id="CYKH01000982">
    <property type="protein sequence ID" value="CUG75371.1"/>
    <property type="molecule type" value="Genomic_DNA"/>
</dbReference>
<evidence type="ECO:0000256" key="2">
    <source>
        <dbReference type="SAM" id="Phobius"/>
    </source>
</evidence>
<reference evidence="4" key="1">
    <citation type="submission" date="2015-09" db="EMBL/GenBank/DDBJ databases">
        <authorList>
            <consortium name="Pathogen Informatics"/>
        </authorList>
    </citation>
    <scope>NUCLEOTIDE SEQUENCE [LARGE SCALE GENOMIC DNA]</scope>
    <source>
        <strain evidence="4">Lake Konstanz</strain>
    </source>
</reference>
<organism evidence="3 4">
    <name type="scientific">Bodo saltans</name>
    <name type="common">Flagellated protozoan</name>
    <dbReference type="NCBI Taxonomy" id="75058"/>
    <lineage>
        <taxon>Eukaryota</taxon>
        <taxon>Discoba</taxon>
        <taxon>Euglenozoa</taxon>
        <taxon>Kinetoplastea</taxon>
        <taxon>Metakinetoplastina</taxon>
        <taxon>Eubodonida</taxon>
        <taxon>Bodonidae</taxon>
        <taxon>Bodo</taxon>
    </lineage>
</organism>
<feature type="compositionally biased region" description="Low complexity" evidence="1">
    <location>
        <begin position="663"/>
        <end position="685"/>
    </location>
</feature>
<feature type="compositionally biased region" description="Polar residues" evidence="1">
    <location>
        <begin position="388"/>
        <end position="400"/>
    </location>
</feature>
<keyword evidence="2" id="KW-1133">Transmembrane helix</keyword>
<gene>
    <name evidence="3" type="ORF">BSAL_84700</name>
</gene>
<evidence type="ECO:0000256" key="1">
    <source>
        <dbReference type="SAM" id="MobiDB-lite"/>
    </source>
</evidence>
<dbReference type="VEuPathDB" id="TriTrypDB:BSAL_84700"/>